<dbReference type="GO" id="GO:0030655">
    <property type="term" value="P:beta-lactam antibiotic catabolic process"/>
    <property type="evidence" value="ECO:0007669"/>
    <property type="project" value="InterPro"/>
</dbReference>
<protein>
    <submittedName>
        <fullName evidence="4">Serine hydrolase</fullName>
    </submittedName>
</protein>
<sequence length="359" mass="37681">MIRRLIGLLLLAATPAVAQTTPPTPPAIVTASADPATLSRVDGLLGLIGGTLTFDNYFSPSFAAAIPKAKWDALVAQLSAQLGKPVAVASFVAANPWSGTARIKFERGIANIQLAVEPTAPHRVNALLFASFELADDSVEKLATAFRTLPGNSAFAVYALGDGAPRLAAGYNPDKPAPLGSAFKLWVLGELAREVGAGERKWADVVPVGAVSLPSGMLQSWPAGSPVTLQTLATLMISISDNTATDTLVTLEARKLDTFVARTGAPDLAPMLTTRQMFAIKSSANADIAAAWAKTPPAERRKLLDASTARLAATPLDITLFASGKPIAIDTLEWFASPAQTAAMLDWLRIKGATRRCRC</sequence>
<dbReference type="OrthoDB" id="108135at2"/>
<dbReference type="InterPro" id="IPR045155">
    <property type="entry name" value="Beta-lactam_cat"/>
</dbReference>
<dbReference type="AlphaFoldDB" id="A0A5B8LEV8"/>
<dbReference type="InterPro" id="IPR000871">
    <property type="entry name" value="Beta-lactam_class-A"/>
</dbReference>
<keyword evidence="4" id="KW-0378">Hydrolase</keyword>
<dbReference type="Proteomes" id="UP000315673">
    <property type="component" value="Chromosome"/>
</dbReference>
<dbReference type="GO" id="GO:0046677">
    <property type="term" value="P:response to antibiotic"/>
    <property type="evidence" value="ECO:0007669"/>
    <property type="project" value="InterPro"/>
</dbReference>
<name>A0A5B8LEV8_9SPHN</name>
<evidence type="ECO:0000259" key="3">
    <source>
        <dbReference type="Pfam" id="PF13354"/>
    </source>
</evidence>
<accession>A0A5B8LEV8</accession>
<dbReference type="PANTHER" id="PTHR35333">
    <property type="entry name" value="BETA-LACTAMASE"/>
    <property type="match status" value="1"/>
</dbReference>
<dbReference type="Gene3D" id="3.40.710.10">
    <property type="entry name" value="DD-peptidase/beta-lactamase superfamily"/>
    <property type="match status" value="1"/>
</dbReference>
<evidence type="ECO:0000256" key="2">
    <source>
        <dbReference type="SAM" id="SignalP"/>
    </source>
</evidence>
<dbReference type="SUPFAM" id="SSF56601">
    <property type="entry name" value="beta-lactamase/transpeptidase-like"/>
    <property type="match status" value="1"/>
</dbReference>
<dbReference type="InterPro" id="IPR012338">
    <property type="entry name" value="Beta-lactam/transpept-like"/>
</dbReference>
<gene>
    <name evidence="4" type="ORF">FPZ24_02400</name>
</gene>
<evidence type="ECO:0000256" key="1">
    <source>
        <dbReference type="ARBA" id="ARBA00001526"/>
    </source>
</evidence>
<reference evidence="4 5" key="1">
    <citation type="submission" date="2019-07" db="EMBL/GenBank/DDBJ databases">
        <title>Full genome sequence of Sphingomonas sp. 4R-6-7(HKS19).</title>
        <authorList>
            <person name="Im W.-T."/>
        </authorList>
    </citation>
    <scope>NUCLEOTIDE SEQUENCE [LARGE SCALE GENOMIC DNA]</scope>
    <source>
        <strain evidence="4 5">HKS19</strain>
    </source>
</reference>
<proteinExistence type="predicted"/>
<feature type="chain" id="PRO_5022780475" evidence="2">
    <location>
        <begin position="19"/>
        <end position="359"/>
    </location>
</feature>
<feature type="domain" description="Beta-lactamase class A catalytic" evidence="3">
    <location>
        <begin position="158"/>
        <end position="260"/>
    </location>
</feature>
<evidence type="ECO:0000313" key="5">
    <source>
        <dbReference type="Proteomes" id="UP000315673"/>
    </source>
</evidence>
<feature type="signal peptide" evidence="2">
    <location>
        <begin position="1"/>
        <end position="18"/>
    </location>
</feature>
<dbReference type="PANTHER" id="PTHR35333:SF5">
    <property type="entry name" value="CONSERVED LIPOPROTEIN LPQF-RELATED"/>
    <property type="match status" value="1"/>
</dbReference>
<dbReference type="EMBL" id="CP042306">
    <property type="protein sequence ID" value="QDZ06466.1"/>
    <property type="molecule type" value="Genomic_DNA"/>
</dbReference>
<dbReference type="RefSeq" id="WP_146569550.1">
    <property type="nucleotide sequence ID" value="NZ_CP042306.1"/>
</dbReference>
<evidence type="ECO:0000313" key="4">
    <source>
        <dbReference type="EMBL" id="QDZ06466.1"/>
    </source>
</evidence>
<keyword evidence="2" id="KW-0732">Signal</keyword>
<dbReference type="Pfam" id="PF13354">
    <property type="entry name" value="Beta-lactamase2"/>
    <property type="match status" value="1"/>
</dbReference>
<organism evidence="4 5">
    <name type="scientific">Sphingomonas panacisoli</name>
    <dbReference type="NCBI Taxonomy" id="1813879"/>
    <lineage>
        <taxon>Bacteria</taxon>
        <taxon>Pseudomonadati</taxon>
        <taxon>Pseudomonadota</taxon>
        <taxon>Alphaproteobacteria</taxon>
        <taxon>Sphingomonadales</taxon>
        <taxon>Sphingomonadaceae</taxon>
        <taxon>Sphingomonas</taxon>
    </lineage>
</organism>
<comment type="catalytic activity">
    <reaction evidence="1">
        <text>a beta-lactam + H2O = a substituted beta-amino acid</text>
        <dbReference type="Rhea" id="RHEA:20401"/>
        <dbReference type="ChEBI" id="CHEBI:15377"/>
        <dbReference type="ChEBI" id="CHEBI:35627"/>
        <dbReference type="ChEBI" id="CHEBI:140347"/>
        <dbReference type="EC" id="3.5.2.6"/>
    </reaction>
</comment>
<dbReference type="KEGG" id="spai:FPZ24_02400"/>
<dbReference type="GO" id="GO:0008800">
    <property type="term" value="F:beta-lactamase activity"/>
    <property type="evidence" value="ECO:0007669"/>
    <property type="project" value="UniProtKB-EC"/>
</dbReference>
<keyword evidence="5" id="KW-1185">Reference proteome</keyword>